<dbReference type="GO" id="GO:0051604">
    <property type="term" value="P:protein maturation"/>
    <property type="evidence" value="ECO:0007669"/>
    <property type="project" value="UniProtKB-UniRule"/>
</dbReference>
<dbReference type="GO" id="GO:0005634">
    <property type="term" value="C:nucleus"/>
    <property type="evidence" value="ECO:0007669"/>
    <property type="project" value="UniProtKB-SubCell"/>
</dbReference>
<keyword evidence="5" id="KW-0963">Cytoplasm</keyword>
<keyword evidence="5" id="KW-0234">DNA repair</keyword>
<dbReference type="OrthoDB" id="342900at2759"/>
<comment type="subunit">
    <text evidence="5">Component of the CIA complex.</text>
</comment>
<keyword evidence="5" id="KW-0206">Cytoskeleton</keyword>
<dbReference type="InterPro" id="IPR029240">
    <property type="entry name" value="MMS19_N"/>
</dbReference>
<dbReference type="PANTHER" id="PTHR12891:SF0">
    <property type="entry name" value="MMS19 NUCLEOTIDE EXCISION REPAIR PROTEIN HOMOLOG"/>
    <property type="match status" value="1"/>
</dbReference>
<dbReference type="InterPro" id="IPR024687">
    <property type="entry name" value="MMS19_C"/>
</dbReference>
<evidence type="ECO:0000256" key="5">
    <source>
        <dbReference type="RuleBase" id="RU367072"/>
    </source>
</evidence>
<reference evidence="8" key="1">
    <citation type="submission" date="2021-06" db="EMBL/GenBank/DDBJ databases">
        <authorList>
            <person name="Hodson N. C."/>
            <person name="Mongue J. A."/>
            <person name="Jaron S. K."/>
        </authorList>
    </citation>
    <scope>NUCLEOTIDE SEQUENCE</scope>
</reference>
<dbReference type="InterPro" id="IPR005552">
    <property type="entry name" value="Scramblase"/>
</dbReference>
<dbReference type="GO" id="GO:0097361">
    <property type="term" value="C:cytosolic [4Fe-4S] assembly targeting complex"/>
    <property type="evidence" value="ECO:0007669"/>
    <property type="project" value="UniProtKB-UniRule"/>
</dbReference>
<feature type="domain" description="MMS19 N-terminal" evidence="7">
    <location>
        <begin position="114"/>
        <end position="378"/>
    </location>
</feature>
<gene>
    <name evidence="8" type="ORF">AFUS01_LOCUS44197</name>
</gene>
<sequence length="1379" mass="156198">MIFTSSFTAQAHAWNHLHLIFSGIVYTKLNKSVRLVCGQLLCSSFAVLSVDLIEKLNNNIIFTSPCYWNFKISLAMDLDARLEEIYTDDAQLTRVSTEIGKGILNNEITLIALVESLGPKLTHKETAERGRGMNILSVVLNTLSSQDFLSEKELAFIVEFLHDRLHDQHLIIPKVIHCIKSIISSNNLPEGAAGKLLLQLFKEANIQSHIHKDRHAFFLILASVLDRRIGEIKSWASDYFMYFIQSIDGEKDPRNLLLIFQLVPISLNNFPLGPFVEELFEVLSCYFPVDFTPITTDANEQAITRENLASALNSCLSHTNLFAPLLVPLALEKLESNLISSKLDSLKLLALCCERSYSPEDLEPYLPAIWKILRSEIFMGVNESVNTQALSLVTSAFSMISQSSKVLTSSITMIFNECRSHLMEPELRLMVSSSSVLIAIAEASDTACELLFSLLLPVLYDQFLKKTLLLERQNILTFIIRLVSITRRFPSVNLTSSVSNWDEIVAAMFNLISHSESVLVNLSLEFFNVILPKLEPSSFETLQHHLLNLLSTDTAFPSDDTKVRLFSCLENAARYFPNEISKVTTSCLLEWVDNLKDSNLESFELILSAISECSYVLPVARQVVPFLLEKLRHSLPQENVNEDITLVLSNLQRLLLFLKCFNQILIKGCNFRGIEFTSTGIDLLAFCDYMCVSVKTIDALVEVVETIRYSRVFHHQSQSEEEVLGLRQQVYLNANDSIRVLLRSCDGKTQSTIIDFFWNNRLEKNQGSIRQYLIVTPGLLVESLLGTHRRSIRIYNHEELLDEILHFVLNPIPSSIGAGGDEGFRNIDSQALIRLFANLVNKLESDSVLRNVEAKVENLLRRFVRDDVFLNALAMRGAPSVDRWMEICVQLMGVTSIGQTTAEKFNILMEDCLFTVNADSHCLYRFLYKQRVFLTSVPKLVKAYKEAPTDHPTRVNYIRTLSCLLLHVPRTVLYMELDSVLPLLIASLTCATTSAAVCLSSLKALDDLLVNSAFEKETTSPLLEYFHDLVPYLVKLAGHQSNMNIRILALQCLQKCSKFPVHMVIQEKSLVTDCLKATLDDPKRLDKQFVSKTEKEHLSGYLGGEVRRKEKEYSIFVLDKMSQMYEHHQPGSFSKSDDESVDIEFIKPPADILAKLGLAKLVGKHWQGLKKTDPPLRPLHMVRSIHLHNLDVENLNSHRGVFLIKRKYSCCLCFWGTRIFGTEVSVDYIANRDTGPVKLGTVKQRFKVGTPEYMIFNATGKETMDIQGPRKGCPILVHPHPNEDFPVFEVAYDDNIEEEKQVGKIYLELQEEQEVTESAEDVEGKIIRLSLGLKLNRKLTPKKKALVLAAAICIDFLTTSEKVAVDFWLEFGFYSLERL</sequence>
<dbReference type="EMBL" id="CAJVCH010570348">
    <property type="protein sequence ID" value="CAG7834724.1"/>
    <property type="molecule type" value="Genomic_DNA"/>
</dbReference>
<evidence type="ECO:0000313" key="8">
    <source>
        <dbReference type="EMBL" id="CAG7834724.1"/>
    </source>
</evidence>
<name>A0A8J2LMC5_9HEXA</name>
<proteinExistence type="inferred from homology"/>
<comment type="subcellular location">
    <subcellularLocation>
        <location evidence="5">Cytoplasm</location>
        <location evidence="5">Cytoskeleton</location>
        <location evidence="5">Spindle</location>
    </subcellularLocation>
    <subcellularLocation>
        <location evidence="1 5">Nucleus</location>
    </subcellularLocation>
</comment>
<dbReference type="Pfam" id="PF03803">
    <property type="entry name" value="Scramblase"/>
    <property type="match status" value="1"/>
</dbReference>
<comment type="similarity">
    <text evidence="5">Belongs to the MET18/MMS19 family.</text>
</comment>
<evidence type="ECO:0000259" key="6">
    <source>
        <dbReference type="Pfam" id="PF12460"/>
    </source>
</evidence>
<organism evidence="8 9">
    <name type="scientific">Allacma fusca</name>
    <dbReference type="NCBI Taxonomy" id="39272"/>
    <lineage>
        <taxon>Eukaryota</taxon>
        <taxon>Metazoa</taxon>
        <taxon>Ecdysozoa</taxon>
        <taxon>Arthropoda</taxon>
        <taxon>Hexapoda</taxon>
        <taxon>Collembola</taxon>
        <taxon>Symphypleona</taxon>
        <taxon>Sminthuridae</taxon>
        <taxon>Allacma</taxon>
    </lineage>
</organism>
<evidence type="ECO:0000313" key="9">
    <source>
        <dbReference type="Proteomes" id="UP000708208"/>
    </source>
</evidence>
<evidence type="ECO:0000256" key="3">
    <source>
        <dbReference type="ARBA" id="ARBA00022737"/>
    </source>
</evidence>
<evidence type="ECO:0000256" key="1">
    <source>
        <dbReference type="ARBA" id="ARBA00004123"/>
    </source>
</evidence>
<evidence type="ECO:0000259" key="7">
    <source>
        <dbReference type="Pfam" id="PF14500"/>
    </source>
</evidence>
<dbReference type="GO" id="GO:0005819">
    <property type="term" value="C:spindle"/>
    <property type="evidence" value="ECO:0007669"/>
    <property type="project" value="UniProtKB-SubCell"/>
</dbReference>
<dbReference type="GO" id="GO:0006281">
    <property type="term" value="P:DNA repair"/>
    <property type="evidence" value="ECO:0007669"/>
    <property type="project" value="UniProtKB-UniRule"/>
</dbReference>
<comment type="caution">
    <text evidence="8">The sequence shown here is derived from an EMBL/GenBank/DDBJ whole genome shotgun (WGS) entry which is preliminary data.</text>
</comment>
<protein>
    <recommendedName>
        <fullName evidence="5">MMS19 nucleotide excision repair protein</fullName>
    </recommendedName>
</protein>
<dbReference type="Pfam" id="PF14500">
    <property type="entry name" value="MMS19_N"/>
    <property type="match status" value="1"/>
</dbReference>
<dbReference type="Proteomes" id="UP000708208">
    <property type="component" value="Unassembled WGS sequence"/>
</dbReference>
<keyword evidence="3" id="KW-0677">Repeat</keyword>
<dbReference type="Pfam" id="PF12460">
    <property type="entry name" value="MMS19_C"/>
    <property type="match status" value="1"/>
</dbReference>
<keyword evidence="5" id="KW-0227">DNA damage</keyword>
<comment type="similarity">
    <text evidence="2">Belongs to the phospholipid scramblase family.</text>
</comment>
<keyword evidence="4 5" id="KW-0539">Nucleus</keyword>
<dbReference type="GO" id="GO:0016226">
    <property type="term" value="P:iron-sulfur cluster assembly"/>
    <property type="evidence" value="ECO:0007669"/>
    <property type="project" value="UniProtKB-UniRule"/>
</dbReference>
<dbReference type="GO" id="GO:0017128">
    <property type="term" value="F:phospholipid scramblase activity"/>
    <property type="evidence" value="ECO:0007669"/>
    <property type="project" value="InterPro"/>
</dbReference>
<accession>A0A8J2LMC5</accession>
<dbReference type="PANTHER" id="PTHR12891">
    <property type="entry name" value="DNA REPAIR/TRANSCRIPTION PROTEIN MET18/MMS19"/>
    <property type="match status" value="1"/>
</dbReference>
<dbReference type="InterPro" id="IPR039920">
    <property type="entry name" value="MMS19"/>
</dbReference>
<evidence type="ECO:0000256" key="4">
    <source>
        <dbReference type="ARBA" id="ARBA00023242"/>
    </source>
</evidence>
<keyword evidence="9" id="KW-1185">Reference proteome</keyword>
<comment type="function">
    <text evidence="5">Key component of the cytosolic iron-sulfur protein assembly (CIA) complex, a multiprotein complex that mediates the incorporation of iron-sulfur cluster into apoproteins specifically involved in DNA metabolism and genomic integrity. In the CIA complex, MMS19 acts as an adapter between early-acting CIA components and a subset of cellular target iron-sulfur proteins.</text>
</comment>
<feature type="domain" description="MMS19 C-terminal" evidence="6">
    <location>
        <begin position="607"/>
        <end position="1055"/>
    </location>
</feature>
<evidence type="ECO:0000256" key="2">
    <source>
        <dbReference type="ARBA" id="ARBA00005350"/>
    </source>
</evidence>